<reference evidence="1" key="1">
    <citation type="submission" date="2023-06" db="EMBL/GenBank/DDBJ databases">
        <title>Draft genome sequence of Nocardioides sp. SOB72.</title>
        <authorList>
            <person name="Zhang G."/>
        </authorList>
    </citation>
    <scope>NUCLEOTIDE SEQUENCE</scope>
    <source>
        <strain evidence="1">SOB72</strain>
    </source>
</reference>
<dbReference type="Proteomes" id="UP001168537">
    <property type="component" value="Unassembled WGS sequence"/>
</dbReference>
<sequence>MNHLNVEIARAQMTARLGEATQARRTHQLARSLRMHRKAEQAAQDARTALARAL</sequence>
<organism evidence="1 2">
    <name type="scientific">Nocardioides abyssi</name>
    <dbReference type="NCBI Taxonomy" id="3058370"/>
    <lineage>
        <taxon>Bacteria</taxon>
        <taxon>Bacillati</taxon>
        <taxon>Actinomycetota</taxon>
        <taxon>Actinomycetes</taxon>
        <taxon>Propionibacteriales</taxon>
        <taxon>Nocardioidaceae</taxon>
        <taxon>Nocardioides</taxon>
    </lineage>
</organism>
<evidence type="ECO:0000313" key="2">
    <source>
        <dbReference type="Proteomes" id="UP001168537"/>
    </source>
</evidence>
<dbReference type="EMBL" id="JAUHJR010000017">
    <property type="protein sequence ID" value="MDN4163581.1"/>
    <property type="molecule type" value="Genomic_DNA"/>
</dbReference>
<comment type="caution">
    <text evidence="1">The sequence shown here is derived from an EMBL/GenBank/DDBJ whole genome shotgun (WGS) entry which is preliminary data.</text>
</comment>
<name>A0ABT8F0J6_9ACTN</name>
<proteinExistence type="predicted"/>
<dbReference type="RefSeq" id="WP_300962906.1">
    <property type="nucleotide sequence ID" value="NZ_JAUHJR010000017.1"/>
</dbReference>
<accession>A0ABT8F0J6</accession>
<protein>
    <submittedName>
        <fullName evidence="1">Uncharacterized protein</fullName>
    </submittedName>
</protein>
<evidence type="ECO:0000313" key="1">
    <source>
        <dbReference type="EMBL" id="MDN4163581.1"/>
    </source>
</evidence>
<gene>
    <name evidence="1" type="ORF">QWY29_19605</name>
</gene>
<keyword evidence="2" id="KW-1185">Reference proteome</keyword>